<dbReference type="RefSeq" id="WP_189094542.1">
    <property type="nucleotide sequence ID" value="NZ_BMMH01000018.1"/>
</dbReference>
<dbReference type="Gene3D" id="1.25.40.10">
    <property type="entry name" value="Tetratricopeptide repeat domain"/>
    <property type="match status" value="1"/>
</dbReference>
<proteinExistence type="predicted"/>
<dbReference type="Proteomes" id="UP000638263">
    <property type="component" value="Unassembled WGS sequence"/>
</dbReference>
<dbReference type="SUPFAM" id="SSF48452">
    <property type="entry name" value="TPR-like"/>
    <property type="match status" value="1"/>
</dbReference>
<evidence type="ECO:0000313" key="1">
    <source>
        <dbReference type="EMBL" id="GGL36353.1"/>
    </source>
</evidence>
<comment type="caution">
    <text evidence="1">The sequence shown here is derived from an EMBL/GenBank/DDBJ whole genome shotgun (WGS) entry which is preliminary data.</text>
</comment>
<name>A0A917RVI8_9NOCA</name>
<reference evidence="1" key="1">
    <citation type="journal article" date="2014" name="Int. J. Syst. Evol. Microbiol.">
        <title>Complete genome sequence of Corynebacterium casei LMG S-19264T (=DSM 44701T), isolated from a smear-ripened cheese.</title>
        <authorList>
            <consortium name="US DOE Joint Genome Institute (JGI-PGF)"/>
            <person name="Walter F."/>
            <person name="Albersmeier A."/>
            <person name="Kalinowski J."/>
            <person name="Ruckert C."/>
        </authorList>
    </citation>
    <scope>NUCLEOTIDE SEQUENCE</scope>
    <source>
        <strain evidence="1">CGMCC 4.3508</strain>
    </source>
</reference>
<protein>
    <submittedName>
        <fullName evidence="1">Uncharacterized protein</fullName>
    </submittedName>
</protein>
<organism evidence="1 2">
    <name type="scientific">Nocardia jinanensis</name>
    <dbReference type="NCBI Taxonomy" id="382504"/>
    <lineage>
        <taxon>Bacteria</taxon>
        <taxon>Bacillati</taxon>
        <taxon>Actinomycetota</taxon>
        <taxon>Actinomycetes</taxon>
        <taxon>Mycobacteriales</taxon>
        <taxon>Nocardiaceae</taxon>
        <taxon>Nocardia</taxon>
    </lineage>
</organism>
<accession>A0A917RVI8</accession>
<dbReference type="EMBL" id="BMMH01000018">
    <property type="protein sequence ID" value="GGL36353.1"/>
    <property type="molecule type" value="Genomic_DNA"/>
</dbReference>
<reference evidence="1" key="2">
    <citation type="submission" date="2020-09" db="EMBL/GenBank/DDBJ databases">
        <authorList>
            <person name="Sun Q."/>
            <person name="Zhou Y."/>
        </authorList>
    </citation>
    <scope>NUCLEOTIDE SEQUENCE</scope>
    <source>
        <strain evidence="1">CGMCC 4.3508</strain>
    </source>
</reference>
<dbReference type="InterPro" id="IPR011990">
    <property type="entry name" value="TPR-like_helical_dom_sf"/>
</dbReference>
<keyword evidence="2" id="KW-1185">Reference proteome</keyword>
<sequence>MEPRVSADAGLLVLHALRCGGHASAVALSVATGPTESVVTGWLLVQNRQFDSAADALARAIDEAPDRWTAAAPVNALVWSHLRQGQLQTAADLAQRWADDIEPRFSRATPIQLALWGRLWLYVANVGVRDNSPGVTEDALSLAKSAADRIGREMSYDPAPHRPYGPVTVAQIAGECAVITGRPDRVLAIADAIPAAAVPSQTAAPRLRHRLDVANAHVALRDYGEAVATLQDVRGLAPEWLPQQRYARDILGSIVRHRRTLTPEMRELADAVRLEY</sequence>
<evidence type="ECO:0000313" key="2">
    <source>
        <dbReference type="Proteomes" id="UP000638263"/>
    </source>
</evidence>
<dbReference type="AlphaFoldDB" id="A0A917RVI8"/>
<gene>
    <name evidence="1" type="ORF">GCM10011588_58960</name>
</gene>